<dbReference type="PANTHER" id="PTHR30086:SF5">
    <property type="entry name" value="HOMOGENTISATE EXPORT PROTEIN"/>
    <property type="match status" value="1"/>
</dbReference>
<dbReference type="OrthoDB" id="9804822at2"/>
<evidence type="ECO:0000256" key="6">
    <source>
        <dbReference type="SAM" id="Phobius"/>
    </source>
</evidence>
<keyword evidence="2" id="KW-1003">Cell membrane</keyword>
<accession>A0A178K9C7</accession>
<dbReference type="InterPro" id="IPR001123">
    <property type="entry name" value="LeuE-type"/>
</dbReference>
<protein>
    <submittedName>
        <fullName evidence="7">Threonine transporter RhtB</fullName>
    </submittedName>
</protein>
<comment type="subcellular location">
    <subcellularLocation>
        <location evidence="1">Cell membrane</location>
        <topology evidence="1">Multi-pass membrane protein</topology>
    </subcellularLocation>
</comment>
<dbReference type="PIRSF" id="PIRSF006324">
    <property type="entry name" value="LeuE"/>
    <property type="match status" value="1"/>
</dbReference>
<feature type="transmembrane region" description="Helical" evidence="6">
    <location>
        <begin position="70"/>
        <end position="91"/>
    </location>
</feature>
<dbReference type="Pfam" id="PF01810">
    <property type="entry name" value="LysE"/>
    <property type="match status" value="1"/>
</dbReference>
<proteinExistence type="predicted"/>
<dbReference type="GO" id="GO:0042970">
    <property type="term" value="F:homoserine transmembrane transporter activity"/>
    <property type="evidence" value="ECO:0007669"/>
    <property type="project" value="TreeGrafter"/>
</dbReference>
<feature type="transmembrane region" description="Helical" evidence="6">
    <location>
        <begin position="188"/>
        <end position="205"/>
    </location>
</feature>
<feature type="transmembrane region" description="Helical" evidence="6">
    <location>
        <begin position="146"/>
        <end position="168"/>
    </location>
</feature>
<keyword evidence="4 6" id="KW-1133">Transmembrane helix</keyword>
<evidence type="ECO:0000256" key="2">
    <source>
        <dbReference type="ARBA" id="ARBA00022475"/>
    </source>
</evidence>
<keyword evidence="3 6" id="KW-0812">Transmembrane</keyword>
<dbReference type="AlphaFoldDB" id="A0A178K9C7"/>
<evidence type="ECO:0000313" key="7">
    <source>
        <dbReference type="EMBL" id="OAN13282.1"/>
    </source>
</evidence>
<comment type="caution">
    <text evidence="7">The sequence shown here is derived from an EMBL/GenBank/DDBJ whole genome shotgun (WGS) entry which is preliminary data.</text>
</comment>
<dbReference type="RefSeq" id="WP_068333672.1">
    <property type="nucleotide sequence ID" value="NZ_LVHF01000029.1"/>
</dbReference>
<evidence type="ECO:0000256" key="4">
    <source>
        <dbReference type="ARBA" id="ARBA00022989"/>
    </source>
</evidence>
<evidence type="ECO:0000313" key="8">
    <source>
        <dbReference type="Proteomes" id="UP000078503"/>
    </source>
</evidence>
<evidence type="ECO:0000256" key="5">
    <source>
        <dbReference type="ARBA" id="ARBA00023136"/>
    </source>
</evidence>
<organism evidence="7 8">
    <name type="scientific">Photobacterium jeanii</name>
    <dbReference type="NCBI Taxonomy" id="858640"/>
    <lineage>
        <taxon>Bacteria</taxon>
        <taxon>Pseudomonadati</taxon>
        <taxon>Pseudomonadota</taxon>
        <taxon>Gammaproteobacteria</taxon>
        <taxon>Vibrionales</taxon>
        <taxon>Vibrionaceae</taxon>
        <taxon>Photobacterium</taxon>
    </lineage>
</organism>
<keyword evidence="8" id="KW-1185">Reference proteome</keyword>
<keyword evidence="5 6" id="KW-0472">Membrane</keyword>
<evidence type="ECO:0000256" key="3">
    <source>
        <dbReference type="ARBA" id="ARBA00022692"/>
    </source>
</evidence>
<feature type="transmembrane region" description="Helical" evidence="6">
    <location>
        <begin position="6"/>
        <end position="28"/>
    </location>
</feature>
<evidence type="ECO:0000256" key="1">
    <source>
        <dbReference type="ARBA" id="ARBA00004651"/>
    </source>
</evidence>
<sequence>MNYQILLVFIPTFFFVSITPGMCMTLALGLGMSVGFKRTLWMMLGEVVGVAVVAVSAVLGIAAIMVKLPWLFVIFKIIGAAYLAYLGYEMWQSRGKMALSDLEPQTETSSNVGLILQGFVTAIANPKGWAFMISLLPPFINPQNDFVVQLSLLVSIIMLSEFICMSIYAAGGKALRQLLLNQQNVKMMNRIAGSLMFGVAVWLLLS</sequence>
<dbReference type="EMBL" id="LVHF01000029">
    <property type="protein sequence ID" value="OAN13282.1"/>
    <property type="molecule type" value="Genomic_DNA"/>
</dbReference>
<gene>
    <name evidence="7" type="ORF">A3K86_16640</name>
</gene>
<dbReference type="STRING" id="858640.A3K86_16640"/>
<dbReference type="PANTHER" id="PTHR30086">
    <property type="entry name" value="ARGININE EXPORTER PROTEIN ARGO"/>
    <property type="match status" value="1"/>
</dbReference>
<name>A0A178K9C7_9GAMM</name>
<dbReference type="Proteomes" id="UP000078503">
    <property type="component" value="Unassembled WGS sequence"/>
</dbReference>
<feature type="transmembrane region" description="Helical" evidence="6">
    <location>
        <begin position="40"/>
        <end position="64"/>
    </location>
</feature>
<dbReference type="GO" id="GO:0005886">
    <property type="term" value="C:plasma membrane"/>
    <property type="evidence" value="ECO:0007669"/>
    <property type="project" value="UniProtKB-SubCell"/>
</dbReference>
<reference evidence="7 8" key="1">
    <citation type="submission" date="2016-03" db="EMBL/GenBank/DDBJ databases">
        <title>Photobacterium proteolyticum sp. nov. a protease producing bacterium isolated from ocean sediments of Laizhou Bay.</title>
        <authorList>
            <person name="Li Y."/>
        </authorList>
    </citation>
    <scope>NUCLEOTIDE SEQUENCE [LARGE SCALE GENOMIC DNA]</scope>
    <source>
        <strain evidence="7 8">R-40508</strain>
    </source>
</reference>